<keyword evidence="2" id="KW-0813">Transport</keyword>
<comment type="subcellular location">
    <subcellularLocation>
        <location evidence="1">Endosome membrane</location>
        <topology evidence="1">Multi-pass membrane protein</topology>
    </subcellularLocation>
</comment>
<dbReference type="InterPro" id="IPR046342">
    <property type="entry name" value="CBS_dom_sf"/>
</dbReference>
<dbReference type="EMBL" id="LWCA01002531">
    <property type="protein sequence ID" value="OAF63813.1"/>
    <property type="molecule type" value="Genomic_DNA"/>
</dbReference>
<dbReference type="AlphaFoldDB" id="A0A177AR12"/>
<dbReference type="PANTHER" id="PTHR45711:SF6">
    <property type="entry name" value="CHLORIDE CHANNEL PROTEIN"/>
    <property type="match status" value="1"/>
</dbReference>
<evidence type="ECO:0000256" key="1">
    <source>
        <dbReference type="ARBA" id="ARBA00004337"/>
    </source>
</evidence>
<dbReference type="Pfam" id="PF00571">
    <property type="entry name" value="CBS"/>
    <property type="match status" value="1"/>
</dbReference>
<keyword evidence="2" id="KW-0406">Ion transport</keyword>
<dbReference type="InterPro" id="IPR000644">
    <property type="entry name" value="CBS_dom"/>
</dbReference>
<dbReference type="OrthoDB" id="44789at2759"/>
<evidence type="ECO:0000259" key="3">
    <source>
        <dbReference type="Pfam" id="PF00571"/>
    </source>
</evidence>
<dbReference type="GO" id="GO:0010008">
    <property type="term" value="C:endosome membrane"/>
    <property type="evidence" value="ECO:0007669"/>
    <property type="project" value="UniProtKB-SubCell"/>
</dbReference>
<evidence type="ECO:0000313" key="4">
    <source>
        <dbReference type="EMBL" id="OAF63813.1"/>
    </source>
</evidence>
<dbReference type="GO" id="GO:0005886">
    <property type="term" value="C:plasma membrane"/>
    <property type="evidence" value="ECO:0007669"/>
    <property type="project" value="TreeGrafter"/>
</dbReference>
<protein>
    <recommendedName>
        <fullName evidence="3">CBS domain-containing protein</fullName>
    </recommendedName>
</protein>
<evidence type="ECO:0000313" key="5">
    <source>
        <dbReference type="Proteomes" id="UP000078046"/>
    </source>
</evidence>
<dbReference type="SUPFAM" id="SSF54631">
    <property type="entry name" value="CBS-domain pair"/>
    <property type="match status" value="1"/>
</dbReference>
<feature type="domain" description="CBS" evidence="3">
    <location>
        <begin position="18"/>
        <end position="69"/>
    </location>
</feature>
<comment type="caution">
    <text evidence="4">The sequence shown here is derived from an EMBL/GenBank/DDBJ whole genome shotgun (WGS) entry which is preliminary data.</text>
</comment>
<dbReference type="Gene3D" id="3.10.580.20">
    <property type="match status" value="1"/>
</dbReference>
<evidence type="ECO:0000256" key="2">
    <source>
        <dbReference type="ARBA" id="ARBA00023065"/>
    </source>
</evidence>
<organism evidence="4 5">
    <name type="scientific">Intoshia linei</name>
    <dbReference type="NCBI Taxonomy" id="1819745"/>
    <lineage>
        <taxon>Eukaryota</taxon>
        <taxon>Metazoa</taxon>
        <taxon>Spiralia</taxon>
        <taxon>Lophotrochozoa</taxon>
        <taxon>Mesozoa</taxon>
        <taxon>Orthonectida</taxon>
        <taxon>Rhopaluridae</taxon>
        <taxon>Intoshia</taxon>
    </lineage>
</organism>
<dbReference type="GO" id="GO:0005247">
    <property type="term" value="F:voltage-gated chloride channel activity"/>
    <property type="evidence" value="ECO:0007669"/>
    <property type="project" value="TreeGrafter"/>
</dbReference>
<reference evidence="4 5" key="1">
    <citation type="submission" date="2016-04" db="EMBL/GenBank/DDBJ databases">
        <title>The genome of Intoshia linei affirms orthonectids as highly simplified spiralians.</title>
        <authorList>
            <person name="Mikhailov K.V."/>
            <person name="Slusarev G.S."/>
            <person name="Nikitin M.A."/>
            <person name="Logacheva M.D."/>
            <person name="Penin A."/>
            <person name="Aleoshin V."/>
            <person name="Panchin Y.V."/>
        </authorList>
    </citation>
    <scope>NUCLEOTIDE SEQUENCE [LARGE SCALE GENOMIC DNA]</scope>
    <source>
        <strain evidence="4">Intl2013</strain>
        <tissue evidence="4">Whole animal</tissue>
    </source>
</reference>
<keyword evidence="5" id="KW-1185">Reference proteome</keyword>
<sequence length="150" mass="16873">MNDNSTTGDLLNFSKQSTDSILVIEQTTTILNLIGIINKNDFYGYPIIESLDNKIVIGFIERNDLVAILENLKTVDQSTKVLFINHKMEKNIPKKQDVTPLTSNKIDIPLIFSDIVNYAPMTINILTPTHILIETFRKLGLRQIIVTDGG</sequence>
<name>A0A177AR12_9BILA</name>
<dbReference type="PANTHER" id="PTHR45711">
    <property type="entry name" value="CHLORIDE CHANNEL PROTEIN"/>
    <property type="match status" value="1"/>
</dbReference>
<proteinExistence type="predicted"/>
<gene>
    <name evidence="4" type="ORF">A3Q56_08481</name>
</gene>
<dbReference type="Proteomes" id="UP000078046">
    <property type="component" value="Unassembled WGS sequence"/>
</dbReference>
<accession>A0A177AR12</accession>